<evidence type="ECO:0000256" key="4">
    <source>
        <dbReference type="ARBA" id="ARBA00034330"/>
    </source>
</evidence>
<comment type="similarity">
    <text evidence="5">Belongs to the alpha-IPM synthase/homocitrate synthase family.</text>
</comment>
<dbReference type="SUPFAM" id="SSF51569">
    <property type="entry name" value="Aldolase"/>
    <property type="match status" value="1"/>
</dbReference>
<dbReference type="PROSITE" id="PS00815">
    <property type="entry name" value="AIPM_HOMOCIT_SYNTH_1"/>
    <property type="match status" value="1"/>
</dbReference>
<feature type="non-terminal residue" evidence="7">
    <location>
        <position position="86"/>
    </location>
</feature>
<name>A0A2R6C5F3_9ARCH</name>
<evidence type="ECO:0000313" key="7">
    <source>
        <dbReference type="EMBL" id="PSO06145.1"/>
    </source>
</evidence>
<evidence type="ECO:0000313" key="8">
    <source>
        <dbReference type="Proteomes" id="UP000242015"/>
    </source>
</evidence>
<organism evidence="7 8">
    <name type="scientific">Candidatus Marsarchaeota G2 archaeon BE_D</name>
    <dbReference type="NCBI Taxonomy" id="1978158"/>
    <lineage>
        <taxon>Archaea</taxon>
        <taxon>Candidatus Marsarchaeota</taxon>
        <taxon>Candidatus Marsarchaeota group 2</taxon>
    </lineage>
</organism>
<evidence type="ECO:0000259" key="6">
    <source>
        <dbReference type="PROSITE" id="PS50991"/>
    </source>
</evidence>
<comment type="pathway">
    <text evidence="1">Amino-acid biosynthesis; L-isoleucine biosynthesis; 2-oxobutanoate from pyruvate: step 1/3.</text>
</comment>
<feature type="domain" description="Pyruvate carboxyltransferase" evidence="6">
    <location>
        <begin position="9"/>
        <end position="86"/>
    </location>
</feature>
<dbReference type="GO" id="GO:0046912">
    <property type="term" value="F:acyltransferase activity, acyl groups converted into alkyl on transfer"/>
    <property type="evidence" value="ECO:0007669"/>
    <property type="project" value="InterPro"/>
</dbReference>
<dbReference type="InterPro" id="IPR000891">
    <property type="entry name" value="PYR_CT"/>
</dbReference>
<dbReference type="InterPro" id="IPR002034">
    <property type="entry name" value="AIPM/Hcit_synth_CS"/>
</dbReference>
<evidence type="ECO:0000256" key="2">
    <source>
        <dbReference type="ARBA" id="ARBA00022325"/>
    </source>
</evidence>
<sequence length="86" mass="9477">MVVAKSDRVEVLDTSLRDGSQGVGVSFSLRDKLRLTEILDGLGFDYVEGGWPGSNPKDEEFFREAKKLSLSRARLAAFGSTRRKGV</sequence>
<dbReference type="PANTHER" id="PTHR43538:SF1">
    <property type="entry name" value="(R)-CITRAMALATE SYNTHASE"/>
    <property type="match status" value="1"/>
</dbReference>
<reference evidence="7 8" key="1">
    <citation type="submission" date="2017-04" db="EMBL/GenBank/DDBJ databases">
        <title>Novel microbial lineages endemic to geothermal iron-oxide mats fill important gaps in the evolutionary history of Archaea.</title>
        <authorList>
            <person name="Jay Z.J."/>
            <person name="Beam J.P."/>
            <person name="Dlakic M."/>
            <person name="Rusch D.B."/>
            <person name="Kozubal M.A."/>
            <person name="Inskeep W.P."/>
        </authorList>
    </citation>
    <scope>NUCLEOTIDE SEQUENCE [LARGE SCALE GENOMIC DNA]</scope>
    <source>
        <strain evidence="7">BE_D</strain>
    </source>
</reference>
<dbReference type="EC" id="2.3.3.21" evidence="4"/>
<dbReference type="PROSITE" id="PS50991">
    <property type="entry name" value="PYR_CT"/>
    <property type="match status" value="1"/>
</dbReference>
<comment type="caution">
    <text evidence="7">The sequence shown here is derived from an EMBL/GenBank/DDBJ whole genome shotgun (WGS) entry which is preliminary data.</text>
</comment>
<accession>A0A2R6C5F3</accession>
<dbReference type="Pfam" id="PF00682">
    <property type="entry name" value="HMGL-like"/>
    <property type="match status" value="1"/>
</dbReference>
<evidence type="ECO:0000256" key="3">
    <source>
        <dbReference type="ARBA" id="ARBA00022679"/>
    </source>
</evidence>
<dbReference type="InterPro" id="IPR005675">
    <property type="entry name" value="Citramal_synthase"/>
</dbReference>
<protein>
    <recommendedName>
        <fullName evidence="2">(R)-citramalate synthase</fullName>
        <ecNumber evidence="4">2.3.3.21</ecNumber>
    </recommendedName>
</protein>
<dbReference type="EMBL" id="NEXF01000581">
    <property type="protein sequence ID" value="PSO06145.1"/>
    <property type="molecule type" value="Genomic_DNA"/>
</dbReference>
<dbReference type="PANTHER" id="PTHR43538">
    <property type="entry name" value="ALPHA-IPM SYNTHASE/HOMOCITRATE SYNTHASE"/>
    <property type="match status" value="1"/>
</dbReference>
<dbReference type="GO" id="GO:0009097">
    <property type="term" value="P:isoleucine biosynthetic process"/>
    <property type="evidence" value="ECO:0007669"/>
    <property type="project" value="UniProtKB-UniPathway"/>
</dbReference>
<proteinExistence type="inferred from homology"/>
<dbReference type="AlphaFoldDB" id="A0A2R6C5F3"/>
<dbReference type="Proteomes" id="UP000242015">
    <property type="component" value="Unassembled WGS sequence"/>
</dbReference>
<dbReference type="InterPro" id="IPR013785">
    <property type="entry name" value="Aldolase_TIM"/>
</dbReference>
<gene>
    <name evidence="7" type="ORF">B9Q04_17540</name>
</gene>
<dbReference type="GO" id="GO:0043714">
    <property type="term" value="F:(R)-citramalate synthase activity"/>
    <property type="evidence" value="ECO:0007669"/>
    <property type="project" value="UniProtKB-EC"/>
</dbReference>
<keyword evidence="3 5" id="KW-0808">Transferase</keyword>
<evidence type="ECO:0000256" key="1">
    <source>
        <dbReference type="ARBA" id="ARBA00004743"/>
    </source>
</evidence>
<dbReference type="UniPathway" id="UPA00047">
    <property type="reaction ID" value="UER00066"/>
</dbReference>
<dbReference type="Gene3D" id="3.20.20.70">
    <property type="entry name" value="Aldolase class I"/>
    <property type="match status" value="1"/>
</dbReference>
<evidence type="ECO:0000256" key="5">
    <source>
        <dbReference type="RuleBase" id="RU003523"/>
    </source>
</evidence>